<name>A0A2A8D777_9MICC</name>
<comment type="caution">
    <text evidence="3">The sequence shown here is derived from an EMBL/GenBank/DDBJ whole genome shotgun (WGS) entry which is preliminary data.</text>
</comment>
<keyword evidence="1" id="KW-1133">Transmembrane helix</keyword>
<dbReference type="Proteomes" id="UP000219947">
    <property type="component" value="Unassembled WGS sequence"/>
</dbReference>
<organism evidence="3 4">
    <name type="scientific">Rothia dentocariosa</name>
    <dbReference type="NCBI Taxonomy" id="2047"/>
    <lineage>
        <taxon>Bacteria</taxon>
        <taxon>Bacillati</taxon>
        <taxon>Actinomycetota</taxon>
        <taxon>Actinomycetes</taxon>
        <taxon>Micrococcales</taxon>
        <taxon>Micrococcaceae</taxon>
        <taxon>Rothia</taxon>
    </lineage>
</organism>
<dbReference type="EMBL" id="JABZXJ010000022">
    <property type="protein sequence ID" value="MBF1649719.1"/>
    <property type="molecule type" value="Genomic_DNA"/>
</dbReference>
<dbReference type="AlphaFoldDB" id="A0A2A8D777"/>
<evidence type="ECO:0000256" key="1">
    <source>
        <dbReference type="SAM" id="Phobius"/>
    </source>
</evidence>
<evidence type="ECO:0000313" key="3">
    <source>
        <dbReference type="EMBL" id="PEN16740.1"/>
    </source>
</evidence>
<sequence>MVDYALGDRGTLTIVTDNYYEAETLQVFQELHVNREQSWQGKARLVPEPDNPYEANSIAVYVGDHKVGRLNRDDSANYWNAITRVVASGFSPTAQLQLNAIALRADSGPHIKSVGKLFLSSPTLLFPLNHASARAAILPQGPSIKVLDENGHAEYLHSILPPTGEGRVILRLEVQQVKNPDGHMVNSVEVFHEDTHVGRLSSQISEQFIPVIEHAAKHDKLTNVWGTIRGNRLELSLTIQAVRSENIPEQWYKDLPNDVPELLPEAKKYEVPDAFVPAEAENTQGKHILPQKIRGFITSVAGKNGVSEAITAHEVIPEKAAKPVSFDDLPEEHTRLLTLVKIIGITLLIVGLAIAIWRVLLGVLIAIMGGALYSVALYFGRRLLRLAAEEHASQTVTVTPIPARTHVQH</sequence>
<dbReference type="Proteomes" id="UP000769484">
    <property type="component" value="Unassembled WGS sequence"/>
</dbReference>
<keyword evidence="4" id="KW-1185">Reference proteome</keyword>
<evidence type="ECO:0000313" key="4">
    <source>
        <dbReference type="Proteomes" id="UP000219947"/>
    </source>
</evidence>
<dbReference type="Gene3D" id="3.30.70.2330">
    <property type="match status" value="1"/>
</dbReference>
<protein>
    <submittedName>
        <fullName evidence="3">Uncharacterized protein</fullName>
    </submittedName>
</protein>
<dbReference type="EMBL" id="PDEV01000001">
    <property type="protein sequence ID" value="PEN16740.1"/>
    <property type="molecule type" value="Genomic_DNA"/>
</dbReference>
<keyword evidence="1" id="KW-0812">Transmembrane</keyword>
<reference evidence="2" key="2">
    <citation type="submission" date="2020-04" db="EMBL/GenBank/DDBJ databases">
        <title>Deep metagenomics examines the oral microbiome during advanced dental caries in children, revealing novel taxa and co-occurrences with host molecules.</title>
        <authorList>
            <person name="Baker J.L."/>
            <person name="Morton J.T."/>
            <person name="Dinis M."/>
            <person name="Alvarez R."/>
            <person name="Tran N.C."/>
            <person name="Knight R."/>
            <person name="Edlund A."/>
        </authorList>
    </citation>
    <scope>NUCLEOTIDE SEQUENCE</scope>
    <source>
        <strain evidence="2">JCVI_47_bin.4</strain>
    </source>
</reference>
<accession>A0A2A8D777</accession>
<keyword evidence="1" id="KW-0472">Membrane</keyword>
<feature type="transmembrane region" description="Helical" evidence="1">
    <location>
        <begin position="363"/>
        <end position="380"/>
    </location>
</feature>
<evidence type="ECO:0000313" key="2">
    <source>
        <dbReference type="EMBL" id="MBF1649719.1"/>
    </source>
</evidence>
<proteinExistence type="predicted"/>
<reference evidence="3" key="1">
    <citation type="submission" date="2017-10" db="EMBL/GenBank/DDBJ databases">
        <title>Kefir isolates.</title>
        <authorList>
            <person name="Kim Y."/>
            <person name="Blasche S."/>
        </authorList>
    </citation>
    <scope>NUCLEOTIDE SEQUENCE [LARGE SCALE GENOMIC DNA]</scope>
    <source>
        <strain evidence="3">OG2-2</strain>
    </source>
</reference>
<dbReference type="RefSeq" id="WP_004004645.1">
    <property type="nucleotide sequence ID" value="NZ_CABFMC010000005.1"/>
</dbReference>
<gene>
    <name evidence="3" type="ORF">CRM92_01485</name>
    <name evidence="2" type="ORF">HXO56_06465</name>
</gene>